<evidence type="ECO:0000313" key="3">
    <source>
        <dbReference type="Proteomes" id="UP000015354"/>
    </source>
</evidence>
<keyword evidence="1" id="KW-0472">Membrane</keyword>
<gene>
    <name evidence="2" type="ORF">STCU_01869</name>
</gene>
<accession>S9USG5</accession>
<proteinExistence type="predicted"/>
<dbReference type="Proteomes" id="UP000015354">
    <property type="component" value="Unassembled WGS sequence"/>
</dbReference>
<evidence type="ECO:0000313" key="2">
    <source>
        <dbReference type="EMBL" id="EPY33897.1"/>
    </source>
</evidence>
<organism evidence="2 3">
    <name type="scientific">Strigomonas culicis</name>
    <dbReference type="NCBI Taxonomy" id="28005"/>
    <lineage>
        <taxon>Eukaryota</taxon>
        <taxon>Discoba</taxon>
        <taxon>Euglenozoa</taxon>
        <taxon>Kinetoplastea</taxon>
        <taxon>Metakinetoplastina</taxon>
        <taxon>Trypanosomatida</taxon>
        <taxon>Trypanosomatidae</taxon>
        <taxon>Strigomonadinae</taxon>
        <taxon>Strigomonas</taxon>
    </lineage>
</organism>
<sequence>MLAYVFPFFFFPSSFFFFWCVCFSLYASAGRVEVVLLLVGRSGLRRVRRLDGCPVARAHRAAEVLQHRHELRARHAHLRRAVALPQCHGAVRLEVDRDGKGHAELVHARVLLADGRAAVIDAHREAVQHQVVPQRLHHGHELRLHHEWQDRHLLRRHQRREAEDGPLLVLRVPVAAHPVALLEEAVEDAADAEGGLDHARRVVVPGHLHVLVLEADHRGRDDDLAGAQLHGRVLARLVRGQDGLAGLRRRRVEVLHHLRRALAEGLADEALGQLALQPALDARLGVLLARTEVLLTREAVLRQVEGGAVGDADALDPAVGREQLRVPAVLCVVRHLVRLVLAEAVVAHADRLEEERHAPDEVAERLVVNRLARDGVANLEAQRLLVRGLPLARPRPHLHVPHTVEALVRLVVRVHEVFDLRQRELAHADERRARGDLVAEGTADAGAGKGHALRVARVQQALEVEDDALRQLGAQVADAVALGADVRLEHEVEGEGLAEGVALGRLDLLAHQHRLDLRGVHARRVVQQMEQRVAAVGRQVGSRELRLGPLLQEFVRADALAGDRVAHHHVVEARDVAGGLEHLLRREARRVHLAHALFQHEVLAPEGEHVALQVAHGRPHVIEARRPAVGVEGQAVEEAAAARVLELGAHEAVELRRKNSGGGHHAALESFRCGGGFGWLGGGPTGVGRRERRGKKKAQITLFLLCRRIGGGRKGEKRKKNCHAYSSSSIRVRQQENGHIQRKKKSESLIQVNRYANKKKVIRKTTTMR</sequence>
<evidence type="ECO:0000256" key="1">
    <source>
        <dbReference type="SAM" id="Phobius"/>
    </source>
</evidence>
<dbReference type="AlphaFoldDB" id="S9USG5"/>
<dbReference type="OrthoDB" id="10677237at2759"/>
<comment type="caution">
    <text evidence="2">The sequence shown here is derived from an EMBL/GenBank/DDBJ whole genome shotgun (WGS) entry which is preliminary data.</text>
</comment>
<keyword evidence="3" id="KW-1185">Reference proteome</keyword>
<name>S9USG5_9TRYP</name>
<keyword evidence="1" id="KW-0812">Transmembrane</keyword>
<feature type="transmembrane region" description="Helical" evidence="1">
    <location>
        <begin position="16"/>
        <end position="39"/>
    </location>
</feature>
<dbReference type="GO" id="GO:0004812">
    <property type="term" value="F:aminoacyl-tRNA ligase activity"/>
    <property type="evidence" value="ECO:0007669"/>
    <property type="project" value="UniProtKB-KW"/>
</dbReference>
<keyword evidence="2" id="KW-0436">Ligase</keyword>
<keyword evidence="1" id="KW-1133">Transmembrane helix</keyword>
<dbReference type="EMBL" id="ATMH01001869">
    <property type="protein sequence ID" value="EPY33897.1"/>
    <property type="molecule type" value="Genomic_DNA"/>
</dbReference>
<keyword evidence="2" id="KW-0030">Aminoacyl-tRNA synthetase</keyword>
<reference evidence="2 3" key="1">
    <citation type="journal article" date="2013" name="PLoS ONE">
        <title>Predicting the Proteins of Angomonas deanei, Strigomonas culicis and Their Respective Endosymbionts Reveals New Aspects of the Trypanosomatidae Family.</title>
        <authorList>
            <person name="Motta M.C."/>
            <person name="Martins A.C."/>
            <person name="de Souza S.S."/>
            <person name="Catta-Preta C.M."/>
            <person name="Silva R."/>
            <person name="Klein C.C."/>
            <person name="de Almeida L.G."/>
            <person name="de Lima Cunha O."/>
            <person name="Ciapina L.P."/>
            <person name="Brocchi M."/>
            <person name="Colabardini A.C."/>
            <person name="de Araujo Lima B."/>
            <person name="Machado C.R."/>
            <person name="de Almeida Soares C.M."/>
            <person name="Probst C.M."/>
            <person name="de Menezes C.B."/>
            <person name="Thompson C.E."/>
            <person name="Bartholomeu D.C."/>
            <person name="Gradia D.F."/>
            <person name="Pavoni D.P."/>
            <person name="Grisard E.C."/>
            <person name="Fantinatti-Garboggini F."/>
            <person name="Marchini F.K."/>
            <person name="Rodrigues-Luiz G.F."/>
            <person name="Wagner G."/>
            <person name="Goldman G.H."/>
            <person name="Fietto J.L."/>
            <person name="Elias M.C."/>
            <person name="Goldman M.H."/>
            <person name="Sagot M.F."/>
            <person name="Pereira M."/>
            <person name="Stoco P.H."/>
            <person name="de Mendonca-Neto R.P."/>
            <person name="Teixeira S.M."/>
            <person name="Maciel T.E."/>
            <person name="de Oliveira Mendes T.A."/>
            <person name="Urmenyi T.P."/>
            <person name="de Souza W."/>
            <person name="Schenkman S."/>
            <person name="de Vasconcelos A.T."/>
        </authorList>
    </citation>
    <scope>NUCLEOTIDE SEQUENCE [LARGE SCALE GENOMIC DNA]</scope>
</reference>
<protein>
    <submittedName>
        <fullName evidence="2">Glycyl-tRNA synthetase</fullName>
    </submittedName>
</protein>